<feature type="transmembrane region" description="Helical" evidence="7">
    <location>
        <begin position="182"/>
        <end position="205"/>
    </location>
</feature>
<dbReference type="Proteomes" id="UP000018936">
    <property type="component" value="Unassembled WGS sequence"/>
</dbReference>
<sequence length="361" mass="39362">MLGQQTVSSTDLEEGATLRETVLSHARDCLHPHVRPLPTQAGRCETRQLHPCSSFDRRQMQTEQKPYLNKQDESPGPPTFALQRPHLRRNNGTWHSHKKKKALGKREQQVFGLYSRDCKTRDDCSVLFPGGGSQGCYIEQRTGYGASRRNIWKCASVVVIVVVIVCDRGVVNTPNVRLRGCAKCLGVILIPLSILCILANILLFFPGGTIEIGEHISDEVWYFGGILGSGVLMVFPALVFLGLKNNDCCGCCGNENCGKRFAMFSSIIFAAVGIVGAGYNFAVSVVALNRGPKDYLEDHSLWTACQFPKSIVPWNLTLFSLLLLMSGIQLILCAIQAINGLFGAICGDCKCCGCCGGNGTV</sequence>
<dbReference type="GO" id="GO:0016020">
    <property type="term" value="C:membrane"/>
    <property type="evidence" value="ECO:0007669"/>
    <property type="project" value="UniProtKB-SubCell"/>
</dbReference>
<feature type="region of interest" description="Disordered" evidence="6">
    <location>
        <begin position="55"/>
        <end position="99"/>
    </location>
</feature>
<keyword evidence="5 7" id="KW-0472">Membrane</keyword>
<dbReference type="AlphaFoldDB" id="V8NH42"/>
<comment type="subcellular location">
    <subcellularLocation>
        <location evidence="1">Membrane</location>
        <topology evidence="1">Multi-pass membrane protein</topology>
    </subcellularLocation>
</comment>
<dbReference type="PANTHER" id="PTHR14198:SF15">
    <property type="entry name" value="TRANSMEMBRANE 4 L6 FAMILY MEMBER 4"/>
    <property type="match status" value="1"/>
</dbReference>
<keyword evidence="4 7" id="KW-1133">Transmembrane helix</keyword>
<evidence type="ECO:0000256" key="5">
    <source>
        <dbReference type="ARBA" id="ARBA00023136"/>
    </source>
</evidence>
<name>V8NH42_OPHHA</name>
<keyword evidence="3 7" id="KW-0812">Transmembrane</keyword>
<comment type="similarity">
    <text evidence="2">Belongs to the L6 tetraspanin family.</text>
</comment>
<evidence type="ECO:0000256" key="4">
    <source>
        <dbReference type="ARBA" id="ARBA00022989"/>
    </source>
</evidence>
<gene>
    <name evidence="8" type="primary">Tm4sf4</name>
    <name evidence="8" type="ORF">L345_12964</name>
</gene>
<evidence type="ECO:0000256" key="7">
    <source>
        <dbReference type="SAM" id="Phobius"/>
    </source>
</evidence>
<evidence type="ECO:0000313" key="8">
    <source>
        <dbReference type="EMBL" id="ETE61286.1"/>
    </source>
</evidence>
<feature type="non-terminal residue" evidence="8">
    <location>
        <position position="1"/>
    </location>
</feature>
<organism evidence="8 9">
    <name type="scientific">Ophiophagus hannah</name>
    <name type="common">King cobra</name>
    <name type="synonym">Naja hannah</name>
    <dbReference type="NCBI Taxonomy" id="8665"/>
    <lineage>
        <taxon>Eukaryota</taxon>
        <taxon>Metazoa</taxon>
        <taxon>Chordata</taxon>
        <taxon>Craniata</taxon>
        <taxon>Vertebrata</taxon>
        <taxon>Euteleostomi</taxon>
        <taxon>Lepidosauria</taxon>
        <taxon>Squamata</taxon>
        <taxon>Bifurcata</taxon>
        <taxon>Unidentata</taxon>
        <taxon>Episquamata</taxon>
        <taxon>Toxicofera</taxon>
        <taxon>Serpentes</taxon>
        <taxon>Colubroidea</taxon>
        <taxon>Elapidae</taxon>
        <taxon>Elapinae</taxon>
        <taxon>Ophiophagus</taxon>
    </lineage>
</organism>
<comment type="caution">
    <text evidence="8">The sequence shown here is derived from an EMBL/GenBank/DDBJ whole genome shotgun (WGS) entry which is preliminary data.</text>
</comment>
<reference evidence="8 9" key="1">
    <citation type="journal article" date="2013" name="Proc. Natl. Acad. Sci. U.S.A.">
        <title>The king cobra genome reveals dynamic gene evolution and adaptation in the snake venom system.</title>
        <authorList>
            <person name="Vonk F.J."/>
            <person name="Casewell N.R."/>
            <person name="Henkel C.V."/>
            <person name="Heimberg A.M."/>
            <person name="Jansen H.J."/>
            <person name="McCleary R.J."/>
            <person name="Kerkkamp H.M."/>
            <person name="Vos R.A."/>
            <person name="Guerreiro I."/>
            <person name="Calvete J.J."/>
            <person name="Wuster W."/>
            <person name="Woods A.E."/>
            <person name="Logan J.M."/>
            <person name="Harrison R.A."/>
            <person name="Castoe T.A."/>
            <person name="de Koning A.P."/>
            <person name="Pollock D.D."/>
            <person name="Yandell M."/>
            <person name="Calderon D."/>
            <person name="Renjifo C."/>
            <person name="Currier R.B."/>
            <person name="Salgado D."/>
            <person name="Pla D."/>
            <person name="Sanz L."/>
            <person name="Hyder A.S."/>
            <person name="Ribeiro J.M."/>
            <person name="Arntzen J.W."/>
            <person name="van den Thillart G.E."/>
            <person name="Boetzer M."/>
            <person name="Pirovano W."/>
            <person name="Dirks R.P."/>
            <person name="Spaink H.P."/>
            <person name="Duboule D."/>
            <person name="McGlinn E."/>
            <person name="Kini R.M."/>
            <person name="Richardson M.K."/>
        </authorList>
    </citation>
    <scope>NUCLEOTIDE SEQUENCE</scope>
    <source>
        <tissue evidence="8">Blood</tissue>
    </source>
</reference>
<evidence type="ECO:0000313" key="9">
    <source>
        <dbReference type="Proteomes" id="UP000018936"/>
    </source>
</evidence>
<evidence type="ECO:0000256" key="2">
    <source>
        <dbReference type="ARBA" id="ARBA00006193"/>
    </source>
</evidence>
<dbReference type="OrthoDB" id="9449742at2759"/>
<protein>
    <submittedName>
        <fullName evidence="8">Transmembrane 4 L6 family member 4</fullName>
    </submittedName>
</protein>
<dbReference type="EMBL" id="AZIM01004040">
    <property type="protein sequence ID" value="ETE61286.1"/>
    <property type="molecule type" value="Genomic_DNA"/>
</dbReference>
<feature type="transmembrane region" description="Helical" evidence="7">
    <location>
        <begin position="316"/>
        <end position="335"/>
    </location>
</feature>
<evidence type="ECO:0000256" key="3">
    <source>
        <dbReference type="ARBA" id="ARBA00022692"/>
    </source>
</evidence>
<evidence type="ECO:0000256" key="1">
    <source>
        <dbReference type="ARBA" id="ARBA00004141"/>
    </source>
</evidence>
<keyword evidence="9" id="KW-1185">Reference proteome</keyword>
<feature type="transmembrane region" description="Helical" evidence="7">
    <location>
        <begin position="261"/>
        <end position="282"/>
    </location>
</feature>
<dbReference type="Pfam" id="PF05805">
    <property type="entry name" value="L6_membrane"/>
    <property type="match status" value="2"/>
</dbReference>
<feature type="compositionally biased region" description="Basic residues" evidence="6">
    <location>
        <begin position="85"/>
        <end position="99"/>
    </location>
</feature>
<dbReference type="InterPro" id="IPR008661">
    <property type="entry name" value="L6_membrane"/>
</dbReference>
<dbReference type="PANTHER" id="PTHR14198">
    <property type="entry name" value="TRANSMEMBRANE 4 L6 FAMILY MEMBER 1-RELATED"/>
    <property type="match status" value="1"/>
</dbReference>
<accession>V8NH42</accession>
<proteinExistence type="inferred from homology"/>
<evidence type="ECO:0000256" key="6">
    <source>
        <dbReference type="SAM" id="MobiDB-lite"/>
    </source>
</evidence>
<feature type="transmembrane region" description="Helical" evidence="7">
    <location>
        <begin position="220"/>
        <end position="241"/>
    </location>
</feature>